<dbReference type="STRING" id="1792290.MSP8886_03161"/>
<dbReference type="PANTHER" id="PTHR35564:SF4">
    <property type="entry name" value="CYTOPLASMIC PROTEIN"/>
    <property type="match status" value="1"/>
</dbReference>
<sequence>MMKQLLVNASQLDFYKAIYLIERQLDKGQMAYRKVGYDCDPKNELVRFSSTQKFGFPGTSISRIEPVGDPNAFERVKVDISFMGLTGSSGVMPQFYSELVLLRMKYKDTAMRDFYDMFNHRLISLYYRSWKKYKHSLNLSNSASHQDAHTKILSLLSGGESNHNLFFSGLFFRKIKNVSDLKNILTSYLECDVRIDQLVGKWQYLKPSEQTRLASHSSFEGQYAKLGVNAFIGSRMWDVSTLINVHIFPKNSQQLKKLFPNGESYKFACNIIRDYVGNSVQFRIFVESEFDNSDIARLNKKDVALGGNGILAFSRVNTKKFLHLSRKG</sequence>
<evidence type="ECO:0008006" key="3">
    <source>
        <dbReference type="Google" id="ProtNLM"/>
    </source>
</evidence>
<organism evidence="1 2">
    <name type="scientific">Marinomonas spartinae</name>
    <dbReference type="NCBI Taxonomy" id="1792290"/>
    <lineage>
        <taxon>Bacteria</taxon>
        <taxon>Pseudomonadati</taxon>
        <taxon>Pseudomonadota</taxon>
        <taxon>Gammaproteobacteria</taxon>
        <taxon>Oceanospirillales</taxon>
        <taxon>Oceanospirillaceae</taxon>
        <taxon>Marinomonas</taxon>
    </lineage>
</organism>
<name>A0A1A8TNG6_9GAMM</name>
<dbReference type="NCBIfam" id="TIGR03347">
    <property type="entry name" value="VI_chp_1"/>
    <property type="match status" value="1"/>
</dbReference>
<dbReference type="InterPro" id="IPR010732">
    <property type="entry name" value="T6SS_TssG-like"/>
</dbReference>
<dbReference type="Pfam" id="PF06996">
    <property type="entry name" value="T6SS_TssG"/>
    <property type="match status" value="1"/>
</dbReference>
<dbReference type="EMBL" id="FLOB01000008">
    <property type="protein sequence ID" value="SBS34756.1"/>
    <property type="molecule type" value="Genomic_DNA"/>
</dbReference>
<dbReference type="OrthoDB" id="1523296at2"/>
<dbReference type="PANTHER" id="PTHR35564">
    <property type="match status" value="1"/>
</dbReference>
<keyword evidence="2" id="KW-1185">Reference proteome</keyword>
<dbReference type="Proteomes" id="UP000092544">
    <property type="component" value="Unassembled WGS sequence"/>
</dbReference>
<evidence type="ECO:0000313" key="1">
    <source>
        <dbReference type="EMBL" id="SBS34756.1"/>
    </source>
</evidence>
<accession>A0A1A8TNG6</accession>
<dbReference type="RefSeq" id="WP_067018123.1">
    <property type="nucleotide sequence ID" value="NZ_FLOB01000008.1"/>
</dbReference>
<dbReference type="AlphaFoldDB" id="A0A1A8TNG6"/>
<reference evidence="1 2" key="1">
    <citation type="submission" date="2016-06" db="EMBL/GenBank/DDBJ databases">
        <authorList>
            <person name="Kjaerup R.B."/>
            <person name="Dalgaard T.S."/>
            <person name="Juul-Madsen H.R."/>
        </authorList>
    </citation>
    <scope>NUCLEOTIDE SEQUENCE [LARGE SCALE GENOMIC DNA]</scope>
    <source>
        <strain evidence="1 2">CECT 8886</strain>
    </source>
</reference>
<proteinExistence type="predicted"/>
<evidence type="ECO:0000313" key="2">
    <source>
        <dbReference type="Proteomes" id="UP000092544"/>
    </source>
</evidence>
<gene>
    <name evidence="1" type="ORF">MSP8886_03161</name>
</gene>
<protein>
    <recommendedName>
        <fullName evidence="3">Type VI secretion protein</fullName>
    </recommendedName>
</protein>